<name>A0ABQ5QE49_9BACT</name>
<evidence type="ECO:0000313" key="2">
    <source>
        <dbReference type="Proteomes" id="UP001165069"/>
    </source>
</evidence>
<protein>
    <submittedName>
        <fullName evidence="1">Uncharacterized protein</fullName>
    </submittedName>
</protein>
<dbReference type="Proteomes" id="UP001165069">
    <property type="component" value="Unassembled WGS sequence"/>
</dbReference>
<reference evidence="1 2" key="1">
    <citation type="journal article" date="2023" name="Antonie Van Leeuwenhoek">
        <title>Mesoterricola silvestris gen. nov., sp. nov., Mesoterricola sediminis sp. nov., Geothrix oryzae sp. nov., Geothrix edaphica sp. nov., Geothrix rubra sp. nov., and Geothrix limicola sp. nov., six novel members of Acidobacteriota isolated from soils.</title>
        <authorList>
            <person name="Itoh H."/>
            <person name="Sugisawa Y."/>
            <person name="Mise K."/>
            <person name="Xu Z."/>
            <person name="Kuniyasu M."/>
            <person name="Ushijima N."/>
            <person name="Kawano K."/>
            <person name="Kobayashi E."/>
            <person name="Shiratori Y."/>
            <person name="Masuda Y."/>
            <person name="Senoo K."/>
        </authorList>
    </citation>
    <scope>NUCLEOTIDE SEQUENCE [LARGE SCALE GENOMIC DNA]</scope>
    <source>
        <strain evidence="1 2">Red804</strain>
    </source>
</reference>
<sequence length="114" mass="12763">MKRLLAVVLILGGVLIGGSYLMTGRLPWVALSEEEKQVAELREAFGLIRQQWQTAGQTQALGVDASSQIEGPLAKLEQIDKDLEALMPRLKTYEARNQAKQLRHDIDTFKAEMK</sequence>
<proteinExistence type="predicted"/>
<gene>
    <name evidence="1" type="ORF">GETHLI_14190</name>
</gene>
<accession>A0ABQ5QE49</accession>
<dbReference type="EMBL" id="BSDE01000002">
    <property type="protein sequence ID" value="GLH72917.1"/>
    <property type="molecule type" value="Genomic_DNA"/>
</dbReference>
<dbReference type="RefSeq" id="WP_285573199.1">
    <property type="nucleotide sequence ID" value="NZ_BSDE01000002.1"/>
</dbReference>
<evidence type="ECO:0000313" key="1">
    <source>
        <dbReference type="EMBL" id="GLH72917.1"/>
    </source>
</evidence>
<keyword evidence="2" id="KW-1185">Reference proteome</keyword>
<comment type="caution">
    <text evidence="1">The sequence shown here is derived from an EMBL/GenBank/DDBJ whole genome shotgun (WGS) entry which is preliminary data.</text>
</comment>
<organism evidence="1 2">
    <name type="scientific">Geothrix limicola</name>
    <dbReference type="NCBI Taxonomy" id="2927978"/>
    <lineage>
        <taxon>Bacteria</taxon>
        <taxon>Pseudomonadati</taxon>
        <taxon>Acidobacteriota</taxon>
        <taxon>Holophagae</taxon>
        <taxon>Holophagales</taxon>
        <taxon>Holophagaceae</taxon>
        <taxon>Geothrix</taxon>
    </lineage>
</organism>